<dbReference type="EMBL" id="DUZY01000004">
    <property type="protein sequence ID" value="DAD36855.1"/>
    <property type="molecule type" value="Genomic_DNA"/>
</dbReference>
<proteinExistence type="predicted"/>
<sequence>MRQKRESLSDNHATISAIRSEMTENDPLLPGQPKS</sequence>
<name>A0A822Z046_NELNU</name>
<dbReference type="AlphaFoldDB" id="A0A822Z046"/>
<dbReference type="Proteomes" id="UP000607653">
    <property type="component" value="Unassembled WGS sequence"/>
</dbReference>
<evidence type="ECO:0000313" key="3">
    <source>
        <dbReference type="Proteomes" id="UP000607653"/>
    </source>
</evidence>
<organism evidence="2 3">
    <name type="scientific">Nelumbo nucifera</name>
    <name type="common">Sacred lotus</name>
    <dbReference type="NCBI Taxonomy" id="4432"/>
    <lineage>
        <taxon>Eukaryota</taxon>
        <taxon>Viridiplantae</taxon>
        <taxon>Streptophyta</taxon>
        <taxon>Embryophyta</taxon>
        <taxon>Tracheophyta</taxon>
        <taxon>Spermatophyta</taxon>
        <taxon>Magnoliopsida</taxon>
        <taxon>Proteales</taxon>
        <taxon>Nelumbonaceae</taxon>
        <taxon>Nelumbo</taxon>
    </lineage>
</organism>
<evidence type="ECO:0000313" key="2">
    <source>
        <dbReference type="EMBL" id="DAD36855.1"/>
    </source>
</evidence>
<protein>
    <submittedName>
        <fullName evidence="2">Uncharacterized protein</fullName>
    </submittedName>
</protein>
<feature type="region of interest" description="Disordered" evidence="1">
    <location>
        <begin position="1"/>
        <end position="35"/>
    </location>
</feature>
<gene>
    <name evidence="2" type="ORF">HUJ06_007496</name>
</gene>
<accession>A0A822Z046</accession>
<evidence type="ECO:0000256" key="1">
    <source>
        <dbReference type="SAM" id="MobiDB-lite"/>
    </source>
</evidence>
<reference evidence="2 3" key="1">
    <citation type="journal article" date="2020" name="Mol. Biol. Evol.">
        <title>Distinct Expression and Methylation Patterns for Genes with Different Fates following a Single Whole-Genome Duplication in Flowering Plants.</title>
        <authorList>
            <person name="Shi T."/>
            <person name="Rahmani R.S."/>
            <person name="Gugger P.F."/>
            <person name="Wang M."/>
            <person name="Li H."/>
            <person name="Zhang Y."/>
            <person name="Li Z."/>
            <person name="Wang Q."/>
            <person name="Van de Peer Y."/>
            <person name="Marchal K."/>
            <person name="Chen J."/>
        </authorList>
    </citation>
    <scope>NUCLEOTIDE SEQUENCE [LARGE SCALE GENOMIC DNA]</scope>
    <source>
        <tissue evidence="2">Leaf</tissue>
    </source>
</reference>
<keyword evidence="3" id="KW-1185">Reference proteome</keyword>
<comment type="caution">
    <text evidence="2">The sequence shown here is derived from an EMBL/GenBank/DDBJ whole genome shotgun (WGS) entry which is preliminary data.</text>
</comment>